<sequence length="80" mass="9418">MERNQNMFSANNEALNSDDRQRYQAAIHYNLTQYSVPQIFGANPARDQYSASVFMSHETRQSLQQSYPDENKENEPTWRT</sequence>
<feature type="region of interest" description="Disordered" evidence="1">
    <location>
        <begin position="56"/>
        <end position="80"/>
    </location>
</feature>
<feature type="compositionally biased region" description="Basic and acidic residues" evidence="1">
    <location>
        <begin position="69"/>
        <end position="80"/>
    </location>
</feature>
<evidence type="ECO:0000313" key="4">
    <source>
        <dbReference type="WBParaSite" id="TCNE_0001944201-mRNA-1"/>
    </source>
</evidence>
<evidence type="ECO:0000256" key="1">
    <source>
        <dbReference type="SAM" id="MobiDB-lite"/>
    </source>
</evidence>
<gene>
    <name evidence="2" type="ORF">TCNE_LOCUS19438</name>
</gene>
<dbReference type="AlphaFoldDB" id="A0A183VFB8"/>
<reference evidence="2 3" key="2">
    <citation type="submission" date="2018-11" db="EMBL/GenBank/DDBJ databases">
        <authorList>
            <consortium name="Pathogen Informatics"/>
        </authorList>
    </citation>
    <scope>NUCLEOTIDE SEQUENCE [LARGE SCALE GENOMIC DNA]</scope>
</reference>
<evidence type="ECO:0000313" key="3">
    <source>
        <dbReference type="Proteomes" id="UP000050794"/>
    </source>
</evidence>
<dbReference type="Proteomes" id="UP000050794">
    <property type="component" value="Unassembled WGS sequence"/>
</dbReference>
<accession>A0A183VFB8</accession>
<dbReference type="WBParaSite" id="TCNE_0001944201-mRNA-1">
    <property type="protein sequence ID" value="TCNE_0001944201-mRNA-1"/>
    <property type="gene ID" value="TCNE_0001944201"/>
</dbReference>
<keyword evidence="3" id="KW-1185">Reference proteome</keyword>
<reference evidence="4" key="1">
    <citation type="submission" date="2016-06" db="UniProtKB">
        <authorList>
            <consortium name="WormBaseParasite"/>
        </authorList>
    </citation>
    <scope>IDENTIFICATION</scope>
</reference>
<name>A0A183VFB8_TOXCA</name>
<proteinExistence type="predicted"/>
<protein>
    <submittedName>
        <fullName evidence="4">Catalase</fullName>
    </submittedName>
</protein>
<dbReference type="EMBL" id="UYWY01026909">
    <property type="protein sequence ID" value="VDM50759.1"/>
    <property type="molecule type" value="Genomic_DNA"/>
</dbReference>
<evidence type="ECO:0000313" key="2">
    <source>
        <dbReference type="EMBL" id="VDM50759.1"/>
    </source>
</evidence>
<organism evidence="3 4">
    <name type="scientific">Toxocara canis</name>
    <name type="common">Canine roundworm</name>
    <dbReference type="NCBI Taxonomy" id="6265"/>
    <lineage>
        <taxon>Eukaryota</taxon>
        <taxon>Metazoa</taxon>
        <taxon>Ecdysozoa</taxon>
        <taxon>Nematoda</taxon>
        <taxon>Chromadorea</taxon>
        <taxon>Rhabditida</taxon>
        <taxon>Spirurina</taxon>
        <taxon>Ascaridomorpha</taxon>
        <taxon>Ascaridoidea</taxon>
        <taxon>Toxocaridae</taxon>
        <taxon>Toxocara</taxon>
    </lineage>
</organism>